<dbReference type="OrthoDB" id="5337378at2759"/>
<dbReference type="GO" id="GO:0110031">
    <property type="term" value="P:negative regulation of G2/MI transition of meiotic cell cycle"/>
    <property type="evidence" value="ECO:0007669"/>
    <property type="project" value="TreeGrafter"/>
</dbReference>
<dbReference type="Proteomes" id="UP000051530">
    <property type="component" value="Unassembled WGS sequence"/>
</dbReference>
<dbReference type="SUPFAM" id="SSF56112">
    <property type="entry name" value="Protein kinase-like (PK-like)"/>
    <property type="match status" value="1"/>
</dbReference>
<name>A0A0R0M0B4_9MICR</name>
<organism evidence="6 7">
    <name type="scientific">Pseudoloma neurophilia</name>
    <dbReference type="NCBI Taxonomy" id="146866"/>
    <lineage>
        <taxon>Eukaryota</taxon>
        <taxon>Fungi</taxon>
        <taxon>Fungi incertae sedis</taxon>
        <taxon>Microsporidia</taxon>
        <taxon>Pseudoloma</taxon>
    </lineage>
</organism>
<keyword evidence="3 6" id="KW-0418">Kinase</keyword>
<keyword evidence="2" id="KW-0547">Nucleotide-binding</keyword>
<dbReference type="GO" id="GO:0004713">
    <property type="term" value="F:protein tyrosine kinase activity"/>
    <property type="evidence" value="ECO:0007669"/>
    <property type="project" value="TreeGrafter"/>
</dbReference>
<feature type="domain" description="Protein kinase" evidence="5">
    <location>
        <begin position="49"/>
        <end position="366"/>
    </location>
</feature>
<proteinExistence type="predicted"/>
<evidence type="ECO:0000256" key="3">
    <source>
        <dbReference type="ARBA" id="ARBA00022777"/>
    </source>
</evidence>
<gene>
    <name evidence="6" type="ORF">M153_6500011749</name>
</gene>
<evidence type="ECO:0000256" key="1">
    <source>
        <dbReference type="ARBA" id="ARBA00022679"/>
    </source>
</evidence>
<dbReference type="PROSITE" id="PS50011">
    <property type="entry name" value="PROTEIN_KINASE_DOM"/>
    <property type="match status" value="1"/>
</dbReference>
<keyword evidence="4" id="KW-0067">ATP-binding</keyword>
<evidence type="ECO:0000313" key="7">
    <source>
        <dbReference type="Proteomes" id="UP000051530"/>
    </source>
</evidence>
<dbReference type="EMBL" id="LGUB01000010">
    <property type="protein sequence ID" value="KRH95014.1"/>
    <property type="molecule type" value="Genomic_DNA"/>
</dbReference>
<dbReference type="VEuPathDB" id="MicrosporidiaDB:M153_6500011749"/>
<keyword evidence="7" id="KW-1185">Reference proteome</keyword>
<dbReference type="InterPro" id="IPR008266">
    <property type="entry name" value="Tyr_kinase_AS"/>
</dbReference>
<dbReference type="GO" id="GO:0005524">
    <property type="term" value="F:ATP binding"/>
    <property type="evidence" value="ECO:0007669"/>
    <property type="project" value="UniProtKB-KW"/>
</dbReference>
<reference evidence="6 7" key="1">
    <citation type="submission" date="2015-07" db="EMBL/GenBank/DDBJ databases">
        <title>The genome of Pseudoloma neurophilia, a relevant intracellular parasite of the zebrafish.</title>
        <authorList>
            <person name="Ndikumana S."/>
            <person name="Pelin A."/>
            <person name="Sanders J."/>
            <person name="Corradi N."/>
        </authorList>
    </citation>
    <scope>NUCLEOTIDE SEQUENCE [LARGE SCALE GENOMIC DNA]</scope>
    <source>
        <strain evidence="6 7">MK1</strain>
    </source>
</reference>
<evidence type="ECO:0000256" key="4">
    <source>
        <dbReference type="ARBA" id="ARBA00022840"/>
    </source>
</evidence>
<evidence type="ECO:0000313" key="6">
    <source>
        <dbReference type="EMBL" id="KRH95014.1"/>
    </source>
</evidence>
<sequence length="366" mass="42158">MLPSFPLKRNSLPFDNLKAPNTPRRHSLNKSVNCGFNVLYGNPDGLLYFSPIKKLAEGDFFNVYEICRHTNQKINLDKNMNDILRKSSEIDCLNENSSDKRYCNSHTHFALKISKTPVSQNMLKEIEILKNLIGQPGILQLRSSWIYNDRLYIETVHCNFGSLGDLIEFVYIKKKKMFSDKLISKIMINILNALDALEKYGIIHGDIAPANIFLTNQSQSNKIQNQIQENNSLDSDLASDDLLKYQNFQSDKTTKLKIILGDFNISRYINDEMIYEGTPRYLAPEVLDGHSDFSSDFFSLVLVWLELTEGIILPSNGPDWHNLRNGKITTQNMNKRERNFLLKVLSSRDCFSKEEFRKILLEASKK</sequence>
<dbReference type="Gene3D" id="1.10.510.10">
    <property type="entry name" value="Transferase(Phosphotransferase) domain 1"/>
    <property type="match status" value="1"/>
</dbReference>
<dbReference type="GO" id="GO:0005737">
    <property type="term" value="C:cytoplasm"/>
    <property type="evidence" value="ECO:0007669"/>
    <property type="project" value="TreeGrafter"/>
</dbReference>
<dbReference type="PROSITE" id="PS00109">
    <property type="entry name" value="PROTEIN_KINASE_TYR"/>
    <property type="match status" value="1"/>
</dbReference>
<evidence type="ECO:0000259" key="5">
    <source>
        <dbReference type="PROSITE" id="PS50011"/>
    </source>
</evidence>
<comment type="caution">
    <text evidence="6">The sequence shown here is derived from an EMBL/GenBank/DDBJ whole genome shotgun (WGS) entry which is preliminary data.</text>
</comment>
<accession>A0A0R0M0B4</accession>
<dbReference type="PANTHER" id="PTHR11042">
    <property type="entry name" value="EUKARYOTIC TRANSLATION INITIATION FACTOR 2-ALPHA KINASE EIF2-ALPHA KINASE -RELATED"/>
    <property type="match status" value="1"/>
</dbReference>
<dbReference type="InterPro" id="IPR011009">
    <property type="entry name" value="Kinase-like_dom_sf"/>
</dbReference>
<dbReference type="InterPro" id="IPR000719">
    <property type="entry name" value="Prot_kinase_dom"/>
</dbReference>
<dbReference type="GO" id="GO:0005634">
    <property type="term" value="C:nucleus"/>
    <property type="evidence" value="ECO:0007669"/>
    <property type="project" value="TreeGrafter"/>
</dbReference>
<evidence type="ECO:0000256" key="2">
    <source>
        <dbReference type="ARBA" id="ARBA00022741"/>
    </source>
</evidence>
<dbReference type="PANTHER" id="PTHR11042:SF190">
    <property type="entry name" value="MITOSIS INHIBITOR PROTEIN KINASE MIK1"/>
    <property type="match status" value="1"/>
</dbReference>
<dbReference type="AlphaFoldDB" id="A0A0R0M0B4"/>
<keyword evidence="1" id="KW-0808">Transferase</keyword>
<protein>
    <submittedName>
        <fullName evidence="6">Mitosis inhibitor protein kinase wee1</fullName>
    </submittedName>
</protein>
<dbReference type="Pfam" id="PF00069">
    <property type="entry name" value="Pkinase"/>
    <property type="match status" value="1"/>
</dbReference>
<dbReference type="InterPro" id="IPR050339">
    <property type="entry name" value="CC_SR_Kinase"/>
</dbReference>